<feature type="domain" description="WsaF N-terminal" evidence="2">
    <location>
        <begin position="662"/>
        <end position="789"/>
    </location>
</feature>
<dbReference type="InterPro" id="IPR029044">
    <property type="entry name" value="Nucleotide-diphossugar_trans"/>
</dbReference>
<dbReference type="InterPro" id="IPR001173">
    <property type="entry name" value="Glyco_trans_2-like"/>
</dbReference>
<protein>
    <submittedName>
        <fullName evidence="4">Unannotated protein</fullName>
    </submittedName>
</protein>
<dbReference type="InterPro" id="IPR048510">
    <property type="entry name" value="WsaF_N"/>
</dbReference>
<dbReference type="Gene3D" id="3.90.550.10">
    <property type="entry name" value="Spore Coat Polysaccharide Biosynthesis Protein SpsA, Chain A"/>
    <property type="match status" value="2"/>
</dbReference>
<proteinExistence type="predicted"/>
<evidence type="ECO:0000259" key="2">
    <source>
        <dbReference type="Pfam" id="PF21374"/>
    </source>
</evidence>
<dbReference type="Gene3D" id="3.40.50.11090">
    <property type="match status" value="1"/>
</dbReference>
<dbReference type="Pfam" id="PF21374">
    <property type="entry name" value="WsaF_N"/>
    <property type="match status" value="1"/>
</dbReference>
<dbReference type="EMBL" id="CAEZUP010000017">
    <property type="protein sequence ID" value="CAB4603448.1"/>
    <property type="molecule type" value="Genomic_DNA"/>
</dbReference>
<evidence type="ECO:0000259" key="1">
    <source>
        <dbReference type="Pfam" id="PF00535"/>
    </source>
</evidence>
<sequence>MSSGDSDPEQGWGRKAVERLLPNGSAARAVLRLGRQVGRDGREYVPRLRSVWQLANLPGALNVDYAEWLARERVGPSEIVRQIERSFDKSNPNSTIVEVIVLPASGTDSKSAPERTLDSLVSQTSASWQAIFLSGVGTDLPDVDDSRVRIVELAGRDALEVAGERSLLGATNALVVIVEAGDVLEPDFVFEVTARAWDDPHAIILHWDDDVFDPDGLLVNPRFRPSWSPDILLGANYLGRSFAVRRGALQESGGFAAGLGDAAWWDLLLRLDLSERKVVRIPRVLNHLTRRLVESQNRAIETVSNHLARIGRSATVSPAPAGLRVAWQLDHLPHVTVIIPTRHNTDLLSRCLPSLAETNYPSFDVRIVDNGERTPESEDWYRTHDFGLDLDISWWDKPFNYSEVNNVAARSARGEILLFLNDDTELVDPEWMSEMVGWASQPEIGLVGVQLLDGDGLIQHGGVLIGVNGFADHLFIGMEPHSETLVGSTDWYRNSLSATAACVALRRELFERIGGFDERFVLCGSDVVLGLDTHFLGLRNVITPFVEVRHLESATRGSTVPLSDFHASYWRYQKYFRGGDPYFSAALSRTTGAPMLSMADEPGPMPTVGSVIGRDFTVFRQTSDEAEAVWLASICRADDALVESVEDLHRETSGWADVESINWFFPDIDSPFYGGINTALRMADHLARTRSVTHRFVIMANPNEGFFRSAIAAAFPALADSEMVFIEGPLDETLDDVPYADVSIATLWVTAYSVARFSNTRRKFYLIQDFEPQFYPAGTKYALTEEGYRLGLYGLCNTQRLLGIYEDDYRGTGGAFMPAVDQSVFHARDRAPLDGDGPTTVFVYARPGHWRNCWELAALALAEVKARFGDDVRIITAGSWARPDDLGGGIEHLGLLDYRDTGELYRMADVGVALTVSAHPSYLPLELMACGVPVVAFDNPAGDWILAHEENSLRCRRTVDGLAGAINRLVADPEERVRMGRNAAQTIADRFSDWESALSGVYDVLADPEGWTGPARGSLP</sequence>
<dbReference type="Gene3D" id="3.40.50.2000">
    <property type="entry name" value="Glycogen Phosphorylase B"/>
    <property type="match status" value="1"/>
</dbReference>
<dbReference type="SUPFAM" id="SSF53756">
    <property type="entry name" value="UDP-Glycosyltransferase/glycogen phosphorylase"/>
    <property type="match status" value="1"/>
</dbReference>
<dbReference type="GO" id="GO:0030247">
    <property type="term" value="F:polysaccharide binding"/>
    <property type="evidence" value="ECO:0007669"/>
    <property type="project" value="InterPro"/>
</dbReference>
<gene>
    <name evidence="4" type="ORF">UFOPK1835_00594</name>
</gene>
<dbReference type="PANTHER" id="PTHR43179">
    <property type="entry name" value="RHAMNOSYLTRANSFERASE WBBL"/>
    <property type="match status" value="1"/>
</dbReference>
<dbReference type="Pfam" id="PF00535">
    <property type="entry name" value="Glycos_transf_2"/>
    <property type="match status" value="1"/>
</dbReference>
<feature type="domain" description="Glycosyltransferase 2-like" evidence="1">
    <location>
        <begin position="336"/>
        <end position="513"/>
    </location>
</feature>
<dbReference type="InterPro" id="IPR055050">
    <property type="entry name" value="WsaF_C"/>
</dbReference>
<dbReference type="CDD" id="cd03801">
    <property type="entry name" value="GT4_PimA-like"/>
    <property type="match status" value="1"/>
</dbReference>
<evidence type="ECO:0000313" key="4">
    <source>
        <dbReference type="EMBL" id="CAB4603448.1"/>
    </source>
</evidence>
<dbReference type="AlphaFoldDB" id="A0A6J6H3Y1"/>
<dbReference type="Pfam" id="PF22772">
    <property type="entry name" value="WsaF_C"/>
    <property type="match status" value="1"/>
</dbReference>
<feature type="domain" description="WsaF C-terminal" evidence="3">
    <location>
        <begin position="840"/>
        <end position="966"/>
    </location>
</feature>
<name>A0A6J6H3Y1_9ZZZZ</name>
<organism evidence="4">
    <name type="scientific">freshwater metagenome</name>
    <dbReference type="NCBI Taxonomy" id="449393"/>
    <lineage>
        <taxon>unclassified sequences</taxon>
        <taxon>metagenomes</taxon>
        <taxon>ecological metagenomes</taxon>
    </lineage>
</organism>
<accession>A0A6J6H3Y1</accession>
<evidence type="ECO:0000259" key="3">
    <source>
        <dbReference type="Pfam" id="PF22772"/>
    </source>
</evidence>
<dbReference type="PANTHER" id="PTHR43179:SF7">
    <property type="entry name" value="RHAMNOSYLTRANSFERASE WBBL"/>
    <property type="match status" value="1"/>
</dbReference>
<dbReference type="SUPFAM" id="SSF53448">
    <property type="entry name" value="Nucleotide-diphospho-sugar transferases"/>
    <property type="match status" value="2"/>
</dbReference>
<reference evidence="4" key="1">
    <citation type="submission" date="2020-05" db="EMBL/GenBank/DDBJ databases">
        <authorList>
            <person name="Chiriac C."/>
            <person name="Salcher M."/>
            <person name="Ghai R."/>
            <person name="Kavagutti S V."/>
        </authorList>
    </citation>
    <scope>NUCLEOTIDE SEQUENCE</scope>
</reference>